<dbReference type="Proteomes" id="UP000257109">
    <property type="component" value="Unassembled WGS sequence"/>
</dbReference>
<dbReference type="AlphaFoldDB" id="A0A371GXB4"/>
<keyword evidence="3" id="KW-1185">Reference proteome</keyword>
<comment type="caution">
    <text evidence="2">The sequence shown here is derived from an EMBL/GenBank/DDBJ whole genome shotgun (WGS) entry which is preliminary data.</text>
</comment>
<evidence type="ECO:0000256" key="1">
    <source>
        <dbReference type="SAM" id="MobiDB-lite"/>
    </source>
</evidence>
<proteinExistence type="predicted"/>
<protein>
    <submittedName>
        <fullName evidence="2">Uncharacterized protein</fullName>
    </submittedName>
</protein>
<reference evidence="2" key="1">
    <citation type="submission" date="2018-05" db="EMBL/GenBank/DDBJ databases">
        <title>Draft genome of Mucuna pruriens seed.</title>
        <authorList>
            <person name="Nnadi N.E."/>
            <person name="Vos R."/>
            <person name="Hasami M.H."/>
            <person name="Devisetty U.K."/>
            <person name="Aguiy J.C."/>
        </authorList>
    </citation>
    <scope>NUCLEOTIDE SEQUENCE [LARGE SCALE GENOMIC DNA]</scope>
    <source>
        <strain evidence="2">JCA_2017</strain>
    </source>
</reference>
<feature type="non-terminal residue" evidence="2">
    <location>
        <position position="1"/>
    </location>
</feature>
<dbReference type="EMBL" id="QJKJ01004190">
    <property type="protein sequence ID" value="RDX95161.1"/>
    <property type="molecule type" value="Genomic_DNA"/>
</dbReference>
<sequence>MSLMEIDSIVYIRSSMSIDALIIKRKFTVQRTRTLKVEESIHASFNDYKPDKELLELNNSFAYLNLCDLKTSSKEHSLDNKPKVDEDEISSKN</sequence>
<evidence type="ECO:0000313" key="3">
    <source>
        <dbReference type="Proteomes" id="UP000257109"/>
    </source>
</evidence>
<accession>A0A371GXB4</accession>
<gene>
    <name evidence="2" type="ORF">CR513_22351</name>
</gene>
<feature type="region of interest" description="Disordered" evidence="1">
    <location>
        <begin position="74"/>
        <end position="93"/>
    </location>
</feature>
<organism evidence="2 3">
    <name type="scientific">Mucuna pruriens</name>
    <name type="common">Velvet bean</name>
    <name type="synonym">Dolichos pruriens</name>
    <dbReference type="NCBI Taxonomy" id="157652"/>
    <lineage>
        <taxon>Eukaryota</taxon>
        <taxon>Viridiplantae</taxon>
        <taxon>Streptophyta</taxon>
        <taxon>Embryophyta</taxon>
        <taxon>Tracheophyta</taxon>
        <taxon>Spermatophyta</taxon>
        <taxon>Magnoliopsida</taxon>
        <taxon>eudicotyledons</taxon>
        <taxon>Gunneridae</taxon>
        <taxon>Pentapetalae</taxon>
        <taxon>rosids</taxon>
        <taxon>fabids</taxon>
        <taxon>Fabales</taxon>
        <taxon>Fabaceae</taxon>
        <taxon>Papilionoideae</taxon>
        <taxon>50 kb inversion clade</taxon>
        <taxon>NPAAA clade</taxon>
        <taxon>indigoferoid/millettioid clade</taxon>
        <taxon>Phaseoleae</taxon>
        <taxon>Mucuna</taxon>
    </lineage>
</organism>
<name>A0A371GXB4_MUCPR</name>
<evidence type="ECO:0000313" key="2">
    <source>
        <dbReference type="EMBL" id="RDX95161.1"/>
    </source>
</evidence>